<sequence length="138" mass="15329">MTLRAVPSLVCGVLGLASVDLSRPDKCKALLAYLLGFQSNEHTTTTTTHDTASDRCKATPQELSLPITFLTNLAWFTCLKAIPFDFVPSTIAFARFGRSIVQIYAAFVAAIYATDRCWDQRVPCRGFNAIEWRILISH</sequence>
<name>A0A2M4DE68_ANODA</name>
<dbReference type="EMBL" id="GGFL01011621">
    <property type="protein sequence ID" value="MBW75799.1"/>
    <property type="molecule type" value="Transcribed_RNA"/>
</dbReference>
<evidence type="ECO:0000313" key="1">
    <source>
        <dbReference type="EMBL" id="MBW75799.1"/>
    </source>
</evidence>
<protein>
    <submittedName>
        <fullName evidence="1">Putative secreted protein</fullName>
    </submittedName>
</protein>
<organism evidence="1">
    <name type="scientific">Anopheles darlingi</name>
    <name type="common">Mosquito</name>
    <dbReference type="NCBI Taxonomy" id="43151"/>
    <lineage>
        <taxon>Eukaryota</taxon>
        <taxon>Metazoa</taxon>
        <taxon>Ecdysozoa</taxon>
        <taxon>Arthropoda</taxon>
        <taxon>Hexapoda</taxon>
        <taxon>Insecta</taxon>
        <taxon>Pterygota</taxon>
        <taxon>Neoptera</taxon>
        <taxon>Endopterygota</taxon>
        <taxon>Diptera</taxon>
        <taxon>Nematocera</taxon>
        <taxon>Culicoidea</taxon>
        <taxon>Culicidae</taxon>
        <taxon>Anophelinae</taxon>
        <taxon>Anopheles</taxon>
    </lineage>
</organism>
<reference evidence="1" key="1">
    <citation type="submission" date="2018-01" db="EMBL/GenBank/DDBJ databases">
        <title>An insight into the sialome of Amazonian anophelines.</title>
        <authorList>
            <person name="Ribeiro J.M."/>
            <person name="Scarpassa V."/>
            <person name="Calvo E."/>
        </authorList>
    </citation>
    <scope>NUCLEOTIDE SEQUENCE</scope>
</reference>
<proteinExistence type="predicted"/>
<dbReference type="AlphaFoldDB" id="A0A2M4DE68"/>
<accession>A0A2M4DE68</accession>